<name>A0A1Y1UNW4_9TREE</name>
<feature type="transmembrane region" description="Helical" evidence="2">
    <location>
        <begin position="108"/>
        <end position="128"/>
    </location>
</feature>
<evidence type="ECO:0000313" key="4">
    <source>
        <dbReference type="Proteomes" id="UP000193218"/>
    </source>
</evidence>
<keyword evidence="2" id="KW-0812">Transmembrane</keyword>
<dbReference type="Proteomes" id="UP000193218">
    <property type="component" value="Unassembled WGS sequence"/>
</dbReference>
<keyword evidence="4" id="KW-1185">Reference proteome</keyword>
<evidence type="ECO:0000256" key="2">
    <source>
        <dbReference type="SAM" id="Phobius"/>
    </source>
</evidence>
<dbReference type="GeneID" id="33556430"/>
<sequence>MSYDMQTPTDPNAEPSSSRTKPRSLRPHLFENEIASSRPFQEGRIKPSDLLTDEDYKRMRIEAAKRAFVGGIAASGMTSEAVRENSQADSHAAFAVRKVWPKLTHAQLGMVFMTSAVLGIWATTASYLQSEMRVVYRKAEDMSRAQIAARGLGPSDTAVNGEPVLRDPFAVDGSASSIRL</sequence>
<comment type="caution">
    <text evidence="3">The sequence shown here is derived from an EMBL/GenBank/DDBJ whole genome shotgun (WGS) entry which is preliminary data.</text>
</comment>
<feature type="region of interest" description="Disordered" evidence="1">
    <location>
        <begin position="1"/>
        <end position="38"/>
    </location>
</feature>
<evidence type="ECO:0000313" key="3">
    <source>
        <dbReference type="EMBL" id="ORX39692.1"/>
    </source>
</evidence>
<gene>
    <name evidence="3" type="ORF">BD324DRAFT_614629</name>
</gene>
<dbReference type="EMBL" id="NBSH01000002">
    <property type="protein sequence ID" value="ORX39692.1"/>
    <property type="molecule type" value="Genomic_DNA"/>
</dbReference>
<keyword evidence="2" id="KW-0472">Membrane</keyword>
<dbReference type="RefSeq" id="XP_021873477.1">
    <property type="nucleotide sequence ID" value="XM_022014622.1"/>
</dbReference>
<dbReference type="InParanoid" id="A0A1Y1UNW4"/>
<reference evidence="3 4" key="1">
    <citation type="submission" date="2017-03" db="EMBL/GenBank/DDBJ databases">
        <title>Widespread Adenine N6-methylation of Active Genes in Fungi.</title>
        <authorList>
            <consortium name="DOE Joint Genome Institute"/>
            <person name="Mondo S.J."/>
            <person name="Dannebaum R.O."/>
            <person name="Kuo R.C."/>
            <person name="Louie K.B."/>
            <person name="Bewick A.J."/>
            <person name="Labutti K."/>
            <person name="Haridas S."/>
            <person name="Kuo A."/>
            <person name="Salamov A."/>
            <person name="Ahrendt S.R."/>
            <person name="Lau R."/>
            <person name="Bowen B.P."/>
            <person name="Lipzen A."/>
            <person name="Sullivan W."/>
            <person name="Andreopoulos W.B."/>
            <person name="Clum A."/>
            <person name="Lindquist E."/>
            <person name="Daum C."/>
            <person name="Northen T.R."/>
            <person name="Ramamoorthy G."/>
            <person name="Schmitz R.J."/>
            <person name="Gryganskyi A."/>
            <person name="Culley D."/>
            <person name="Magnuson J."/>
            <person name="James T.Y."/>
            <person name="O'Malley M.A."/>
            <person name="Stajich J.E."/>
            <person name="Spatafora J.W."/>
            <person name="Visel A."/>
            <person name="Grigoriev I.V."/>
        </authorList>
    </citation>
    <scope>NUCLEOTIDE SEQUENCE [LARGE SCALE GENOMIC DNA]</scope>
    <source>
        <strain evidence="3 4">NRRL Y-17943</strain>
    </source>
</reference>
<protein>
    <submittedName>
        <fullName evidence="3">Uncharacterized protein</fullName>
    </submittedName>
</protein>
<accession>A0A1Y1UNW4</accession>
<proteinExistence type="predicted"/>
<organism evidence="3 4">
    <name type="scientific">Kockovaella imperatae</name>
    <dbReference type="NCBI Taxonomy" id="4999"/>
    <lineage>
        <taxon>Eukaryota</taxon>
        <taxon>Fungi</taxon>
        <taxon>Dikarya</taxon>
        <taxon>Basidiomycota</taxon>
        <taxon>Agaricomycotina</taxon>
        <taxon>Tremellomycetes</taxon>
        <taxon>Tremellales</taxon>
        <taxon>Cuniculitremaceae</taxon>
        <taxon>Kockovaella</taxon>
    </lineage>
</organism>
<keyword evidence="2" id="KW-1133">Transmembrane helix</keyword>
<evidence type="ECO:0000256" key="1">
    <source>
        <dbReference type="SAM" id="MobiDB-lite"/>
    </source>
</evidence>
<feature type="compositionally biased region" description="Polar residues" evidence="1">
    <location>
        <begin position="1"/>
        <end position="19"/>
    </location>
</feature>
<dbReference type="AlphaFoldDB" id="A0A1Y1UNW4"/>